<dbReference type="OrthoDB" id="771136at2759"/>
<reference evidence="7" key="1">
    <citation type="submission" date="2014-10" db="EMBL/GenBank/DDBJ databases">
        <authorList>
            <person name="King R."/>
        </authorList>
    </citation>
    <scope>NUCLEOTIDE SEQUENCE [LARGE SCALE GENOMIC DNA]</scope>
    <source>
        <strain evidence="7">A3/5</strain>
    </source>
</reference>
<dbReference type="Proteomes" id="UP000245910">
    <property type="component" value="Chromosome II"/>
</dbReference>
<dbReference type="EMBL" id="LN649230">
    <property type="protein sequence ID" value="CEI63345.1"/>
    <property type="molecule type" value="Genomic_DNA"/>
</dbReference>
<dbReference type="GO" id="GO:0006508">
    <property type="term" value="P:proteolysis"/>
    <property type="evidence" value="ECO:0007669"/>
    <property type="project" value="UniProtKB-KW"/>
</dbReference>
<keyword evidence="4" id="KW-0732">Signal</keyword>
<dbReference type="InterPro" id="IPR001969">
    <property type="entry name" value="Aspartic_peptidase_AS"/>
</dbReference>
<proteinExistence type="inferred from homology"/>
<evidence type="ECO:0000256" key="4">
    <source>
        <dbReference type="SAM" id="SignalP"/>
    </source>
</evidence>
<comment type="similarity">
    <text evidence="1 3">Belongs to the peptidase A1 family.</text>
</comment>
<evidence type="ECO:0000259" key="5">
    <source>
        <dbReference type="PROSITE" id="PS51767"/>
    </source>
</evidence>
<protein>
    <recommendedName>
        <fullName evidence="5">Peptidase A1 domain-containing protein</fullName>
    </recommendedName>
</protein>
<keyword evidence="7" id="KW-1185">Reference proteome</keyword>
<name>A0A2L2TTF4_9HYPO</name>
<dbReference type="CDD" id="cd05471">
    <property type="entry name" value="pepsin_like"/>
    <property type="match status" value="1"/>
</dbReference>
<dbReference type="Pfam" id="PF00026">
    <property type="entry name" value="Asp"/>
    <property type="match status" value="1"/>
</dbReference>
<feature type="domain" description="Peptidase A1" evidence="5">
    <location>
        <begin position="39"/>
        <end position="377"/>
    </location>
</feature>
<dbReference type="SUPFAM" id="SSF50630">
    <property type="entry name" value="Acid proteases"/>
    <property type="match status" value="1"/>
</dbReference>
<dbReference type="InterPro" id="IPR034164">
    <property type="entry name" value="Pepsin-like_dom"/>
</dbReference>
<dbReference type="AlphaFoldDB" id="A0A2L2TTF4"/>
<evidence type="ECO:0000313" key="6">
    <source>
        <dbReference type="EMBL" id="CEI63345.1"/>
    </source>
</evidence>
<dbReference type="InterPro" id="IPR001461">
    <property type="entry name" value="Aspartic_peptidase_A1"/>
</dbReference>
<dbReference type="GO" id="GO:0004190">
    <property type="term" value="F:aspartic-type endopeptidase activity"/>
    <property type="evidence" value="ECO:0007669"/>
    <property type="project" value="UniProtKB-KW"/>
</dbReference>
<keyword evidence="3" id="KW-0378">Hydrolase</keyword>
<organism evidence="6 7">
    <name type="scientific">Fusarium venenatum</name>
    <dbReference type="NCBI Taxonomy" id="56646"/>
    <lineage>
        <taxon>Eukaryota</taxon>
        <taxon>Fungi</taxon>
        <taxon>Dikarya</taxon>
        <taxon>Ascomycota</taxon>
        <taxon>Pezizomycotina</taxon>
        <taxon>Sordariomycetes</taxon>
        <taxon>Hypocreomycetidae</taxon>
        <taxon>Hypocreales</taxon>
        <taxon>Nectriaceae</taxon>
        <taxon>Fusarium</taxon>
    </lineage>
</organism>
<dbReference type="PROSITE" id="PS51767">
    <property type="entry name" value="PEPTIDASE_A1"/>
    <property type="match status" value="1"/>
</dbReference>
<dbReference type="PANTHER" id="PTHR47966">
    <property type="entry name" value="BETA-SITE APP-CLEAVING ENZYME, ISOFORM A-RELATED"/>
    <property type="match status" value="1"/>
</dbReference>
<evidence type="ECO:0000313" key="7">
    <source>
        <dbReference type="Proteomes" id="UP000245910"/>
    </source>
</evidence>
<dbReference type="InterPro" id="IPR033121">
    <property type="entry name" value="PEPTIDASE_A1"/>
</dbReference>
<accession>A0A2L2TTF4</accession>
<feature type="signal peptide" evidence="4">
    <location>
        <begin position="1"/>
        <end position="25"/>
    </location>
</feature>
<dbReference type="GO" id="GO:0000324">
    <property type="term" value="C:fungal-type vacuole"/>
    <property type="evidence" value="ECO:0007669"/>
    <property type="project" value="TreeGrafter"/>
</dbReference>
<keyword evidence="2 3" id="KW-0064">Aspartyl protease</keyword>
<dbReference type="PRINTS" id="PR00792">
    <property type="entry name" value="PEPSIN"/>
</dbReference>
<dbReference type="STRING" id="56646.A0A2L2TTF4"/>
<sequence>MAKGTVTRLASAVLVTSSLIGAASATVLDLPVIIQRGYKMVEVGVGKPSQNYRLLFDTGSASTWIVDSECADTCSHIDKGSRTGYNISASSTGRLTGQDAEIGYVDGNRVAGPTVEELFSTDSLSFNASFIAANESNWSALPAHGFMGLAFGSIADGGAAPIFESLMAEKLMDEPKFGIYYAKDEGDDTGGVAGKGLLTLGGSKEREYVDGDLATIQLTTGGVDYDVWRSVLHTTTGKKKARNGTEIKTQTDLSWSSVVFDTGASSISLPDNKIVEIYESIGMNWTAIIEGDHIPLCSEFTNDWSISFEVGFYGDTRTLTLTGDQLAIPGFANREDGCWPPFDTSGSSGFALIGVRLLKNYYTVWDYGNFPKEGGFINPTLSFGKLKTGY</sequence>
<dbReference type="InterPro" id="IPR021109">
    <property type="entry name" value="Peptidase_aspartic_dom_sf"/>
</dbReference>
<evidence type="ECO:0000256" key="3">
    <source>
        <dbReference type="RuleBase" id="RU000454"/>
    </source>
</evidence>
<keyword evidence="3" id="KW-0645">Protease</keyword>
<dbReference type="PANTHER" id="PTHR47966:SF68">
    <property type="entry name" value="PEPTIDASE A1 DOMAIN-CONTAINING PROTEIN"/>
    <property type="match status" value="1"/>
</dbReference>
<evidence type="ECO:0000256" key="2">
    <source>
        <dbReference type="ARBA" id="ARBA00022750"/>
    </source>
</evidence>
<dbReference type="Gene3D" id="2.40.70.10">
    <property type="entry name" value="Acid Proteases"/>
    <property type="match status" value="2"/>
</dbReference>
<dbReference type="PROSITE" id="PS00141">
    <property type="entry name" value="ASP_PROTEASE"/>
    <property type="match status" value="1"/>
</dbReference>
<feature type="chain" id="PRO_5014850232" description="Peptidase A1 domain-containing protein" evidence="4">
    <location>
        <begin position="26"/>
        <end position="390"/>
    </location>
</feature>
<evidence type="ECO:0000256" key="1">
    <source>
        <dbReference type="ARBA" id="ARBA00007447"/>
    </source>
</evidence>